<evidence type="ECO:0000259" key="1">
    <source>
        <dbReference type="Pfam" id="PF00535"/>
    </source>
</evidence>
<dbReference type="GO" id="GO:0016740">
    <property type="term" value="F:transferase activity"/>
    <property type="evidence" value="ECO:0007669"/>
    <property type="project" value="UniProtKB-KW"/>
</dbReference>
<keyword evidence="3" id="KW-1185">Reference proteome</keyword>
<gene>
    <name evidence="2" type="ORF">DXN05_14050</name>
</gene>
<dbReference type="EMBL" id="QTJU01000004">
    <property type="protein sequence ID" value="RFM27814.1"/>
    <property type="molecule type" value="Genomic_DNA"/>
</dbReference>
<dbReference type="OrthoDB" id="786280at2"/>
<dbReference type="InterPro" id="IPR029044">
    <property type="entry name" value="Nucleotide-diphossugar_trans"/>
</dbReference>
<dbReference type="InterPro" id="IPR001173">
    <property type="entry name" value="Glyco_trans_2-like"/>
</dbReference>
<dbReference type="InterPro" id="IPR050834">
    <property type="entry name" value="Glycosyltransf_2"/>
</dbReference>
<dbReference type="RefSeq" id="WP_116847891.1">
    <property type="nucleotide sequence ID" value="NZ_QTJU01000004.1"/>
</dbReference>
<reference evidence="2 3" key="1">
    <citation type="submission" date="2018-08" db="EMBL/GenBank/DDBJ databases">
        <title>Chitinophagaceae sp. K23C18032701, a novel bacterium isolated from forest soil.</title>
        <authorList>
            <person name="Wang C."/>
        </authorList>
    </citation>
    <scope>NUCLEOTIDE SEQUENCE [LARGE SCALE GENOMIC DNA]</scope>
    <source>
        <strain evidence="2 3">K23C18032701</strain>
    </source>
</reference>
<evidence type="ECO:0000313" key="2">
    <source>
        <dbReference type="EMBL" id="RFM27814.1"/>
    </source>
</evidence>
<dbReference type="Proteomes" id="UP000261284">
    <property type="component" value="Unassembled WGS sequence"/>
</dbReference>
<organism evidence="2 3">
    <name type="scientific">Deminuibacter soli</name>
    <dbReference type="NCBI Taxonomy" id="2291815"/>
    <lineage>
        <taxon>Bacteria</taxon>
        <taxon>Pseudomonadati</taxon>
        <taxon>Bacteroidota</taxon>
        <taxon>Chitinophagia</taxon>
        <taxon>Chitinophagales</taxon>
        <taxon>Chitinophagaceae</taxon>
        <taxon>Deminuibacter</taxon>
    </lineage>
</organism>
<name>A0A3E1NJ15_9BACT</name>
<dbReference type="AlphaFoldDB" id="A0A3E1NJ15"/>
<dbReference type="CDD" id="cd00761">
    <property type="entry name" value="Glyco_tranf_GTA_type"/>
    <property type="match status" value="1"/>
</dbReference>
<comment type="caution">
    <text evidence="2">The sequence shown here is derived from an EMBL/GenBank/DDBJ whole genome shotgun (WGS) entry which is preliminary data.</text>
</comment>
<proteinExistence type="predicted"/>
<keyword evidence="2" id="KW-0808">Transferase</keyword>
<dbReference type="PANTHER" id="PTHR43685:SF12">
    <property type="entry name" value="GLYCOSYL TRANSFERASE FAMILY 2"/>
    <property type="match status" value="1"/>
</dbReference>
<dbReference type="Gene3D" id="3.90.550.10">
    <property type="entry name" value="Spore Coat Polysaccharide Biosynthesis Protein SpsA, Chain A"/>
    <property type="match status" value="1"/>
</dbReference>
<protein>
    <submittedName>
        <fullName evidence="2">Glycosyltransferase family 2 protein</fullName>
    </submittedName>
</protein>
<dbReference type="Pfam" id="PF00535">
    <property type="entry name" value="Glycos_transf_2"/>
    <property type="match status" value="1"/>
</dbReference>
<sequence length="328" mass="37682">MHAGDKTGVSVIICCFNSAARLPQTLQHLAGQLVPADFEWEILLVNNASTDDTVACAREVWSRLQHAQVAFHIIDEPRAGQMYARKKGAQEAKYEYIIFCDDDNWLGAQYVQLAYRVMRSDSLIGAAGGQNLPVTNAPAYPDWFEEYKDKYAIGTPAPASGDVSYRGFVLGAGLVTRRSLFLQVNDTRYPSLLNGRNGEQLTTGDDFEYCKRLLLWDYKLYYEQGMLLQHFIPEERLTIAYRERLMQGILDAGIVLHQYDDALRLYRKNRQKSRLRLLLLAPFRLLFSRLGLSSRKWMDEWLTFFYLAPFRVKASDTQLSIKHFVARK</sequence>
<dbReference type="PANTHER" id="PTHR43685">
    <property type="entry name" value="GLYCOSYLTRANSFERASE"/>
    <property type="match status" value="1"/>
</dbReference>
<accession>A0A3E1NJ15</accession>
<feature type="domain" description="Glycosyltransferase 2-like" evidence="1">
    <location>
        <begin position="10"/>
        <end position="124"/>
    </location>
</feature>
<dbReference type="SUPFAM" id="SSF53448">
    <property type="entry name" value="Nucleotide-diphospho-sugar transferases"/>
    <property type="match status" value="1"/>
</dbReference>
<evidence type="ECO:0000313" key="3">
    <source>
        <dbReference type="Proteomes" id="UP000261284"/>
    </source>
</evidence>